<protein>
    <submittedName>
        <fullName evidence="2">Uncharacterized protein</fullName>
    </submittedName>
</protein>
<organism evidence="2">
    <name type="scientific">Siphoviridae sp. ctWKa2</name>
    <dbReference type="NCBI Taxonomy" id="2825537"/>
    <lineage>
        <taxon>Viruses</taxon>
        <taxon>Duplodnaviria</taxon>
        <taxon>Heunggongvirae</taxon>
        <taxon>Uroviricota</taxon>
        <taxon>Caudoviricetes</taxon>
    </lineage>
</organism>
<sequence>MLVPVIDMKPINTMSIREKRKQDGNRMNDKEILEKMLTKTSQQLLKVTLEKIEAEVQVENYLNQVTELQKQLEDKDIELNILKSQTGASIQEVSPEDLNLPPLNK</sequence>
<dbReference type="EMBL" id="BK015407">
    <property type="protein sequence ID" value="DAE05283.1"/>
    <property type="molecule type" value="Genomic_DNA"/>
</dbReference>
<feature type="coiled-coil region" evidence="1">
    <location>
        <begin position="51"/>
        <end position="85"/>
    </location>
</feature>
<proteinExistence type="predicted"/>
<evidence type="ECO:0000313" key="2">
    <source>
        <dbReference type="EMBL" id="DAE05283.1"/>
    </source>
</evidence>
<reference evidence="2" key="1">
    <citation type="journal article" date="2021" name="Proc. Natl. Acad. Sci. U.S.A.">
        <title>A Catalog of Tens of Thousands of Viruses from Human Metagenomes Reveals Hidden Associations with Chronic Diseases.</title>
        <authorList>
            <person name="Tisza M.J."/>
            <person name="Buck C.B."/>
        </authorList>
    </citation>
    <scope>NUCLEOTIDE SEQUENCE</scope>
    <source>
        <strain evidence="2">CtWKa2</strain>
    </source>
</reference>
<keyword evidence="1" id="KW-0175">Coiled coil</keyword>
<name>A0A8S5PFR6_9CAUD</name>
<evidence type="ECO:0000256" key="1">
    <source>
        <dbReference type="SAM" id="Coils"/>
    </source>
</evidence>
<accession>A0A8S5PFR6</accession>